<reference evidence="1 2" key="1">
    <citation type="journal article" date="2019" name="Emerg. Microbes Infect.">
        <title>Comprehensive subspecies identification of 175 nontuberculous mycobacteria species based on 7547 genomic profiles.</title>
        <authorList>
            <person name="Matsumoto Y."/>
            <person name="Kinjo T."/>
            <person name="Motooka D."/>
            <person name="Nabeya D."/>
            <person name="Jung N."/>
            <person name="Uechi K."/>
            <person name="Horii T."/>
            <person name="Iida T."/>
            <person name="Fujita J."/>
            <person name="Nakamura S."/>
        </authorList>
    </citation>
    <scope>NUCLEOTIDE SEQUENCE [LARGE SCALE GENOMIC DNA]</scope>
    <source>
        <strain evidence="1 2">JCM 30622</strain>
    </source>
</reference>
<accession>A0ABN6AUR8</accession>
<gene>
    <name evidence="1" type="ORF">MPRI_38050</name>
</gene>
<dbReference type="Proteomes" id="UP000466578">
    <property type="component" value="Chromosome"/>
</dbReference>
<sequence>MPPPAETSYSAPAFGAHHPILGGTRGLAWAIMGTSDQVPQSISETIARERITIMTRTATFAQYLDLQEAVRYLNSLGFAAATVETVKYHAYYTGKLPRPKIVGRKAHWSRESLDALVEAL</sequence>
<proteinExistence type="predicted"/>
<protein>
    <submittedName>
        <fullName evidence="1">Uncharacterized protein</fullName>
    </submittedName>
</protein>
<evidence type="ECO:0000313" key="1">
    <source>
        <dbReference type="EMBL" id="BBY71618.1"/>
    </source>
</evidence>
<name>A0ABN6AUR8_9MYCO</name>
<dbReference type="EMBL" id="AP022597">
    <property type="protein sequence ID" value="BBY71618.1"/>
    <property type="molecule type" value="Genomic_DNA"/>
</dbReference>
<keyword evidence="2" id="KW-1185">Reference proteome</keyword>
<evidence type="ECO:0000313" key="2">
    <source>
        <dbReference type="Proteomes" id="UP000466578"/>
    </source>
</evidence>
<organism evidence="1 2">
    <name type="scientific">Mycobacterium paraintracellulare</name>
    <dbReference type="NCBI Taxonomy" id="1138383"/>
    <lineage>
        <taxon>Bacteria</taxon>
        <taxon>Bacillati</taxon>
        <taxon>Actinomycetota</taxon>
        <taxon>Actinomycetes</taxon>
        <taxon>Mycobacteriales</taxon>
        <taxon>Mycobacteriaceae</taxon>
        <taxon>Mycobacterium</taxon>
        <taxon>Mycobacterium avium complex (MAC)</taxon>
    </lineage>
</organism>